<evidence type="ECO:0000256" key="4">
    <source>
        <dbReference type="ARBA" id="ARBA00023136"/>
    </source>
</evidence>
<evidence type="ECO:0000256" key="5">
    <source>
        <dbReference type="SAM" id="MobiDB-lite"/>
    </source>
</evidence>
<evidence type="ECO:0000313" key="9">
    <source>
        <dbReference type="EMBL" id="CRK17778.1"/>
    </source>
</evidence>
<proteinExistence type="predicted"/>
<feature type="signal peptide" evidence="7">
    <location>
        <begin position="1"/>
        <end position="17"/>
    </location>
</feature>
<dbReference type="InterPro" id="IPR036249">
    <property type="entry name" value="Thioredoxin-like_sf"/>
</dbReference>
<feature type="chain" id="PRO_5002566148" description="Thioredoxin domain-containing protein" evidence="7">
    <location>
        <begin position="18"/>
        <end position="721"/>
    </location>
</feature>
<keyword evidence="7" id="KW-0732">Signal</keyword>
<dbReference type="PANTHER" id="PTHR46426">
    <property type="entry name" value="PROTEIN DISULFIDE-ISOMERASE TMX3"/>
    <property type="match status" value="1"/>
</dbReference>
<feature type="transmembrane region" description="Helical" evidence="6">
    <location>
        <begin position="662"/>
        <end position="680"/>
    </location>
</feature>
<keyword evidence="3 6" id="KW-1133">Transmembrane helix</keyword>
<feature type="region of interest" description="Disordered" evidence="5">
    <location>
        <begin position="165"/>
        <end position="256"/>
    </location>
</feature>
<dbReference type="SUPFAM" id="SSF52833">
    <property type="entry name" value="Thioredoxin-like"/>
    <property type="match status" value="3"/>
</dbReference>
<accession>A0A0G4L716</accession>
<evidence type="ECO:0000256" key="7">
    <source>
        <dbReference type="SAM" id="SignalP"/>
    </source>
</evidence>
<dbReference type="Gene3D" id="3.40.30.10">
    <property type="entry name" value="Glutaredoxin"/>
    <property type="match status" value="3"/>
</dbReference>
<dbReference type="PANTHER" id="PTHR46426:SF1">
    <property type="entry name" value="PROTEIN DISULFIDE-ISOMERASE TMX3"/>
    <property type="match status" value="1"/>
</dbReference>
<dbReference type="AlphaFoldDB" id="A0A0G4L716"/>
<evidence type="ECO:0000256" key="3">
    <source>
        <dbReference type="ARBA" id="ARBA00022989"/>
    </source>
</evidence>
<keyword evidence="2 6" id="KW-0812">Transmembrane</keyword>
<evidence type="ECO:0000256" key="2">
    <source>
        <dbReference type="ARBA" id="ARBA00022692"/>
    </source>
</evidence>
<feature type="domain" description="Thioredoxin" evidence="8">
    <location>
        <begin position="238"/>
        <end position="361"/>
    </location>
</feature>
<sequence length="721" mass="80477">MKLSTLLVLATSTLALAINKPKMTKKPKNDDPNTYFNSVKVPPMLELTPDNFDKEINATKLVVVKHYSPYCPHCIDYAPTYQTLYEYYYTSKPVTTEDVSFTEFYDIRFATINCVAFFDLCASLKVQSYPATILYKDGRAAETVKGVKGLDVLTTAFEPFLEAAKPGTRPKELNLPNTGDKQTPDFSPAAAITSDTKTDAAAGSETGDLPKAAPEEGKDKSSATPDKTTPEETVPSPKKTSPEAPPKPTETFNPDGVSVALTAEKYETLVTGSKKPWFIKFYAPWCHHCQALAPTWAQLGKEMKDKLNIGEVNCDVEAKLCKEVGVRAFPTLLFIKGTERAEYEGLRGLGDLKSYGEGAAAAAVGVVDVDAAALEALEQKEEVVFVYFYDHATTSEDFASLEKMPVNLVGRARIVKTQDPKLAERYKITTFPRLLVSRSGRPTYYNPLTPREMRDVEGILAWMRSVWLPMVPELVATNSREIMDGKIVVLAIINRNDAETLADAKRELNKAANDWMDKQIVLFQKERQELRDAKQLKIDEAEDRGDERAKDNAKLIRVDMSKSPRKEVAFAWIDGVFWQRWLKTTYGIDVSTGGNRVIINDEDRHRYWDVTDTNTNILLSHTSILDTLPKVTASPPEIRPKTTLSFISKLFFDFRMSFVDHPFLSVGAVLAIMFAGAGWVRNRMRRHRGGHFVRLDDSWSTKELMKEGLIGGGPSGNGKVD</sequence>
<dbReference type="GO" id="GO:0016020">
    <property type="term" value="C:membrane"/>
    <property type="evidence" value="ECO:0007669"/>
    <property type="project" value="UniProtKB-SubCell"/>
</dbReference>
<dbReference type="STRING" id="100787.A0A0G4L716"/>
<dbReference type="Proteomes" id="UP000044602">
    <property type="component" value="Unassembled WGS sequence"/>
</dbReference>
<dbReference type="InterPro" id="IPR052250">
    <property type="entry name" value="PDI_TMX3"/>
</dbReference>
<evidence type="ECO:0000256" key="6">
    <source>
        <dbReference type="SAM" id="Phobius"/>
    </source>
</evidence>
<dbReference type="InterPro" id="IPR013766">
    <property type="entry name" value="Thioredoxin_domain"/>
</dbReference>
<name>A0A0G4L716_VERLO</name>
<feature type="compositionally biased region" description="Polar residues" evidence="5">
    <location>
        <begin position="175"/>
        <end position="185"/>
    </location>
</feature>
<dbReference type="PROSITE" id="PS51352">
    <property type="entry name" value="THIOREDOXIN_2"/>
    <property type="match status" value="2"/>
</dbReference>
<gene>
    <name evidence="9" type="ORF">BN1708_003056</name>
</gene>
<evidence type="ECO:0000313" key="10">
    <source>
        <dbReference type="Proteomes" id="UP000044602"/>
    </source>
</evidence>
<reference evidence="9 10" key="1">
    <citation type="submission" date="2015-05" db="EMBL/GenBank/DDBJ databases">
        <authorList>
            <person name="Wang D.B."/>
            <person name="Wang M."/>
        </authorList>
    </citation>
    <scope>NUCLEOTIDE SEQUENCE [LARGE SCALE GENOMIC DNA]</scope>
    <source>
        <strain evidence="9">VL1</strain>
    </source>
</reference>
<dbReference type="Pfam" id="PF00085">
    <property type="entry name" value="Thioredoxin"/>
    <property type="match status" value="2"/>
</dbReference>
<protein>
    <recommendedName>
        <fullName evidence="8">Thioredoxin domain-containing protein</fullName>
    </recommendedName>
</protein>
<organism evidence="9 10">
    <name type="scientific">Verticillium longisporum</name>
    <name type="common">Verticillium dahliae var. longisporum</name>
    <dbReference type="NCBI Taxonomy" id="100787"/>
    <lineage>
        <taxon>Eukaryota</taxon>
        <taxon>Fungi</taxon>
        <taxon>Dikarya</taxon>
        <taxon>Ascomycota</taxon>
        <taxon>Pezizomycotina</taxon>
        <taxon>Sordariomycetes</taxon>
        <taxon>Hypocreomycetidae</taxon>
        <taxon>Glomerellales</taxon>
        <taxon>Plectosphaerellaceae</taxon>
        <taxon>Verticillium</taxon>
    </lineage>
</organism>
<dbReference type="CDD" id="cd02961">
    <property type="entry name" value="PDI_a_family"/>
    <property type="match status" value="2"/>
</dbReference>
<evidence type="ECO:0000256" key="1">
    <source>
        <dbReference type="ARBA" id="ARBA00004167"/>
    </source>
</evidence>
<evidence type="ECO:0000259" key="8">
    <source>
        <dbReference type="PROSITE" id="PS51352"/>
    </source>
</evidence>
<dbReference type="GO" id="GO:0005783">
    <property type="term" value="C:endoplasmic reticulum"/>
    <property type="evidence" value="ECO:0007669"/>
    <property type="project" value="TreeGrafter"/>
</dbReference>
<dbReference type="EMBL" id="CVQH01008890">
    <property type="protein sequence ID" value="CRK17778.1"/>
    <property type="molecule type" value="Genomic_DNA"/>
</dbReference>
<dbReference type="PRINTS" id="PR00421">
    <property type="entry name" value="THIOREDOXIN"/>
</dbReference>
<comment type="subcellular location">
    <subcellularLocation>
        <location evidence="1">Membrane</location>
        <topology evidence="1">Single-pass membrane protein</topology>
    </subcellularLocation>
</comment>
<keyword evidence="10" id="KW-1185">Reference proteome</keyword>
<feature type="domain" description="Thioredoxin" evidence="8">
    <location>
        <begin position="14"/>
        <end position="162"/>
    </location>
</feature>
<keyword evidence="4 6" id="KW-0472">Membrane</keyword>